<evidence type="ECO:0000313" key="1">
    <source>
        <dbReference type="EMBL" id="AQS55985.1"/>
    </source>
</evidence>
<protein>
    <submittedName>
        <fullName evidence="1">Uncharacterized protein</fullName>
    </submittedName>
</protein>
<name>A0A1U9K7F3_9BACL</name>
<dbReference type="OrthoDB" id="9766816at2"/>
<proteinExistence type="predicted"/>
<keyword evidence="2" id="KW-1185">Reference proteome</keyword>
<dbReference type="Proteomes" id="UP000188603">
    <property type="component" value="Chromosome"/>
</dbReference>
<dbReference type="KEGG" id="ntr:B0W44_09595"/>
<organism evidence="1 2">
    <name type="scientific">Novibacillus thermophilus</name>
    <dbReference type="NCBI Taxonomy" id="1471761"/>
    <lineage>
        <taxon>Bacteria</taxon>
        <taxon>Bacillati</taxon>
        <taxon>Bacillota</taxon>
        <taxon>Bacilli</taxon>
        <taxon>Bacillales</taxon>
        <taxon>Thermoactinomycetaceae</taxon>
        <taxon>Novibacillus</taxon>
    </lineage>
</organism>
<sequence>MEKNDIVIRYNKRLIKVKEVYAGVTAIFEDETEARFEEDRKGRAEKNILMMASSRQPYRRLGSKELGISSIFPYLVCNERW</sequence>
<evidence type="ECO:0000313" key="2">
    <source>
        <dbReference type="Proteomes" id="UP000188603"/>
    </source>
</evidence>
<accession>A0A1U9K7F3</accession>
<gene>
    <name evidence="1" type="ORF">B0W44_09595</name>
</gene>
<dbReference type="AlphaFoldDB" id="A0A1U9K7F3"/>
<dbReference type="RefSeq" id="WP_077719848.1">
    <property type="nucleotide sequence ID" value="NZ_CP019699.1"/>
</dbReference>
<reference evidence="1 2" key="1">
    <citation type="journal article" date="2015" name="Int. J. Syst. Evol. Microbiol.">
        <title>Novibacillus thermophilus gen. nov., sp. nov., a Gram-staining-negative and moderately thermophilic member of the family Thermoactinomycetaceae.</title>
        <authorList>
            <person name="Yang G."/>
            <person name="Chen J."/>
            <person name="Zhou S."/>
        </authorList>
    </citation>
    <scope>NUCLEOTIDE SEQUENCE [LARGE SCALE GENOMIC DNA]</scope>
    <source>
        <strain evidence="1 2">SG-1</strain>
    </source>
</reference>
<dbReference type="EMBL" id="CP019699">
    <property type="protein sequence ID" value="AQS55985.1"/>
    <property type="molecule type" value="Genomic_DNA"/>
</dbReference>